<evidence type="ECO:0000313" key="1">
    <source>
        <dbReference type="EMBL" id="VDK46191.1"/>
    </source>
</evidence>
<evidence type="ECO:0000313" key="3">
    <source>
        <dbReference type="WBParaSite" id="GPUH_0000461801-mRNA-1"/>
    </source>
</evidence>
<gene>
    <name evidence="1" type="ORF">GPUH_LOCUS4610</name>
</gene>
<keyword evidence="2" id="KW-1185">Reference proteome</keyword>
<protein>
    <submittedName>
        <fullName evidence="3">Phage protein</fullName>
    </submittedName>
</protein>
<dbReference type="Proteomes" id="UP000271098">
    <property type="component" value="Unassembled WGS sequence"/>
</dbReference>
<sequence>MQITQRAKITVSFQGALAAWFREKNEDITIAAISSSDYTRNMEYVLRTVDADCEKAIRIGMTDTIRLTYTNVGRELLVKVYK</sequence>
<dbReference type="AlphaFoldDB" id="A0A183D7C0"/>
<evidence type="ECO:0000313" key="2">
    <source>
        <dbReference type="Proteomes" id="UP000271098"/>
    </source>
</evidence>
<proteinExistence type="predicted"/>
<dbReference type="EMBL" id="UYRT01008915">
    <property type="protein sequence ID" value="VDK46191.1"/>
    <property type="molecule type" value="Genomic_DNA"/>
</dbReference>
<reference evidence="1 2" key="2">
    <citation type="submission" date="2018-11" db="EMBL/GenBank/DDBJ databases">
        <authorList>
            <consortium name="Pathogen Informatics"/>
        </authorList>
    </citation>
    <scope>NUCLEOTIDE SEQUENCE [LARGE SCALE GENOMIC DNA]</scope>
</reference>
<reference evidence="3" key="1">
    <citation type="submission" date="2016-06" db="UniProtKB">
        <authorList>
            <consortium name="WormBaseParasite"/>
        </authorList>
    </citation>
    <scope>IDENTIFICATION</scope>
</reference>
<accession>A0A183D7C0</accession>
<dbReference type="InterPro" id="IPR029058">
    <property type="entry name" value="AB_hydrolase_fold"/>
</dbReference>
<organism evidence="3">
    <name type="scientific">Gongylonema pulchrum</name>
    <dbReference type="NCBI Taxonomy" id="637853"/>
    <lineage>
        <taxon>Eukaryota</taxon>
        <taxon>Metazoa</taxon>
        <taxon>Ecdysozoa</taxon>
        <taxon>Nematoda</taxon>
        <taxon>Chromadorea</taxon>
        <taxon>Rhabditida</taxon>
        <taxon>Spirurina</taxon>
        <taxon>Spiruromorpha</taxon>
        <taxon>Spiruroidea</taxon>
        <taxon>Gongylonematidae</taxon>
        <taxon>Gongylonema</taxon>
    </lineage>
</organism>
<dbReference type="WBParaSite" id="GPUH_0000461801-mRNA-1">
    <property type="protein sequence ID" value="GPUH_0000461801-mRNA-1"/>
    <property type="gene ID" value="GPUH_0000461801"/>
</dbReference>
<name>A0A183D7C0_9BILA</name>
<dbReference type="Gene3D" id="3.40.50.1820">
    <property type="entry name" value="alpha/beta hydrolase"/>
    <property type="match status" value="1"/>
</dbReference>